<dbReference type="AlphaFoldDB" id="A0A1F6EHZ8"/>
<evidence type="ECO:0000313" key="2">
    <source>
        <dbReference type="Proteomes" id="UP000177306"/>
    </source>
</evidence>
<dbReference type="Proteomes" id="UP000177306">
    <property type="component" value="Unassembled WGS sequence"/>
</dbReference>
<dbReference type="EMBL" id="MFLY01000004">
    <property type="protein sequence ID" value="OGG73254.1"/>
    <property type="molecule type" value="Genomic_DNA"/>
</dbReference>
<sequence length="92" mass="10782">MCTKKSARKADFFVYRFAGMMMQEQRETDMKDRRSNIIRDDLPRHTKVRLEKYAADKVGNNGLDRNREPFTEEEIAIANRIGTPQHEGFSES</sequence>
<comment type="caution">
    <text evidence="1">The sequence shown here is derived from an EMBL/GenBank/DDBJ whole genome shotgun (WGS) entry which is preliminary data.</text>
</comment>
<protein>
    <submittedName>
        <fullName evidence="1">Uncharacterized protein</fullName>
    </submittedName>
</protein>
<name>A0A1F6EHZ8_9BACT</name>
<proteinExistence type="predicted"/>
<organism evidence="1 2">
    <name type="scientific">Candidatus Kaiserbacteria bacterium RIFCSPLOWO2_01_FULL_53_17</name>
    <dbReference type="NCBI Taxonomy" id="1798511"/>
    <lineage>
        <taxon>Bacteria</taxon>
        <taxon>Candidatus Kaiseribacteriota</taxon>
    </lineage>
</organism>
<evidence type="ECO:0000313" key="1">
    <source>
        <dbReference type="EMBL" id="OGG73254.1"/>
    </source>
</evidence>
<gene>
    <name evidence="1" type="ORF">A3A38_03955</name>
</gene>
<accession>A0A1F6EHZ8</accession>
<reference evidence="1 2" key="1">
    <citation type="journal article" date="2016" name="Nat. Commun.">
        <title>Thousands of microbial genomes shed light on interconnected biogeochemical processes in an aquifer system.</title>
        <authorList>
            <person name="Anantharaman K."/>
            <person name="Brown C.T."/>
            <person name="Hug L.A."/>
            <person name="Sharon I."/>
            <person name="Castelle C.J."/>
            <person name="Probst A.J."/>
            <person name="Thomas B.C."/>
            <person name="Singh A."/>
            <person name="Wilkins M.J."/>
            <person name="Karaoz U."/>
            <person name="Brodie E.L."/>
            <person name="Williams K.H."/>
            <person name="Hubbard S.S."/>
            <person name="Banfield J.F."/>
        </authorList>
    </citation>
    <scope>NUCLEOTIDE SEQUENCE [LARGE SCALE GENOMIC DNA]</scope>
</reference>